<evidence type="ECO:0000256" key="3">
    <source>
        <dbReference type="ARBA" id="ARBA00023242"/>
    </source>
</evidence>
<dbReference type="PANTHER" id="PTHR10015:SF206">
    <property type="entry name" value="HSF-TYPE DNA-BINDING DOMAIN-CONTAINING PROTEIN"/>
    <property type="match status" value="1"/>
</dbReference>
<dbReference type="SMART" id="SM00415">
    <property type="entry name" value="HSF"/>
    <property type="match status" value="1"/>
</dbReference>
<name>A0A1Y1YVN7_9FUNG</name>
<keyword evidence="7" id="KW-1185">Reference proteome</keyword>
<dbReference type="PANTHER" id="PTHR10015">
    <property type="entry name" value="HEAT SHOCK TRANSCRIPTION FACTOR"/>
    <property type="match status" value="1"/>
</dbReference>
<comment type="similarity">
    <text evidence="4">Belongs to the HSF family.</text>
</comment>
<dbReference type="GO" id="GO:0043565">
    <property type="term" value="F:sequence-specific DNA binding"/>
    <property type="evidence" value="ECO:0007669"/>
    <property type="project" value="InterPro"/>
</dbReference>
<evidence type="ECO:0000259" key="5">
    <source>
        <dbReference type="SMART" id="SM00415"/>
    </source>
</evidence>
<comment type="caution">
    <text evidence="6">The sequence shown here is derived from an EMBL/GenBank/DDBJ whole genome shotgun (WGS) entry which is preliminary data.</text>
</comment>
<evidence type="ECO:0000313" key="6">
    <source>
        <dbReference type="EMBL" id="ORY01635.1"/>
    </source>
</evidence>
<dbReference type="GO" id="GO:0005634">
    <property type="term" value="C:nucleus"/>
    <property type="evidence" value="ECO:0007669"/>
    <property type="project" value="UniProtKB-SubCell"/>
</dbReference>
<dbReference type="AlphaFoldDB" id="A0A1Y1YVN7"/>
<evidence type="ECO:0000313" key="7">
    <source>
        <dbReference type="Proteomes" id="UP000193498"/>
    </source>
</evidence>
<evidence type="ECO:0000256" key="4">
    <source>
        <dbReference type="RuleBase" id="RU004020"/>
    </source>
</evidence>
<accession>A0A1Y1YVN7</accession>
<feature type="domain" description="HSF-type DNA-binding" evidence="5">
    <location>
        <begin position="8"/>
        <end position="108"/>
    </location>
</feature>
<evidence type="ECO:0000256" key="2">
    <source>
        <dbReference type="ARBA" id="ARBA00023125"/>
    </source>
</evidence>
<keyword evidence="3" id="KW-0539">Nucleus</keyword>
<evidence type="ECO:0000256" key="1">
    <source>
        <dbReference type="ARBA" id="ARBA00004123"/>
    </source>
</evidence>
<dbReference type="STRING" id="1314790.A0A1Y1YVN7"/>
<keyword evidence="2 6" id="KW-0238">DNA-binding</keyword>
<dbReference type="PRINTS" id="PR00056">
    <property type="entry name" value="HSFDOMAIN"/>
</dbReference>
<dbReference type="InterPro" id="IPR000232">
    <property type="entry name" value="HSF_DNA-bd"/>
</dbReference>
<proteinExistence type="inferred from homology"/>
<sequence>MPQGHTAKLNVRVALILSEQTYSDIIAWERSGSGFIIKDQAGFTSKVLPQYYETRKFTSFTRQLNIYGFYRVSDRRRSKQEFDGSTIIYSHRYFRRDQPDSLYLIQRVSGPYSQARAKYTTTPKVALKPKTPQSTETRRIMYQESQPGACTNCEILNQEISNLRKIIDHYTTLLSEPPAVAEWKPITCQEKSNDTLYFIDNSSPTYCCDFSTMFTGQIPFLGNFTEF</sequence>
<dbReference type="EMBL" id="MCFE01000067">
    <property type="protein sequence ID" value="ORY01635.1"/>
    <property type="molecule type" value="Genomic_DNA"/>
</dbReference>
<comment type="subcellular location">
    <subcellularLocation>
        <location evidence="1">Nucleus</location>
    </subcellularLocation>
</comment>
<dbReference type="GO" id="GO:0003700">
    <property type="term" value="F:DNA-binding transcription factor activity"/>
    <property type="evidence" value="ECO:0007669"/>
    <property type="project" value="InterPro"/>
</dbReference>
<dbReference type="Pfam" id="PF00447">
    <property type="entry name" value="HSF_DNA-bind"/>
    <property type="match status" value="1"/>
</dbReference>
<organism evidence="6 7">
    <name type="scientific">Basidiobolus meristosporus CBS 931.73</name>
    <dbReference type="NCBI Taxonomy" id="1314790"/>
    <lineage>
        <taxon>Eukaryota</taxon>
        <taxon>Fungi</taxon>
        <taxon>Fungi incertae sedis</taxon>
        <taxon>Zoopagomycota</taxon>
        <taxon>Entomophthoromycotina</taxon>
        <taxon>Basidiobolomycetes</taxon>
        <taxon>Basidiobolales</taxon>
        <taxon>Basidiobolaceae</taxon>
        <taxon>Basidiobolus</taxon>
    </lineage>
</organism>
<dbReference type="Proteomes" id="UP000193498">
    <property type="component" value="Unassembled WGS sequence"/>
</dbReference>
<dbReference type="InParanoid" id="A0A1Y1YVN7"/>
<dbReference type="InterPro" id="IPR036388">
    <property type="entry name" value="WH-like_DNA-bd_sf"/>
</dbReference>
<protein>
    <submittedName>
        <fullName evidence="6">Winged helix DNA-binding domain-containing protein</fullName>
    </submittedName>
</protein>
<dbReference type="SUPFAM" id="SSF46785">
    <property type="entry name" value="Winged helix' DNA-binding domain"/>
    <property type="match status" value="1"/>
</dbReference>
<dbReference type="Gene3D" id="1.10.10.10">
    <property type="entry name" value="Winged helix-like DNA-binding domain superfamily/Winged helix DNA-binding domain"/>
    <property type="match status" value="1"/>
</dbReference>
<gene>
    <name evidence="6" type="ORF">K493DRAFT_334901</name>
</gene>
<dbReference type="InterPro" id="IPR036390">
    <property type="entry name" value="WH_DNA-bd_sf"/>
</dbReference>
<reference evidence="6 7" key="1">
    <citation type="submission" date="2016-07" db="EMBL/GenBank/DDBJ databases">
        <title>Pervasive Adenine N6-methylation of Active Genes in Fungi.</title>
        <authorList>
            <consortium name="DOE Joint Genome Institute"/>
            <person name="Mondo S.J."/>
            <person name="Dannebaum R.O."/>
            <person name="Kuo R.C."/>
            <person name="Labutti K."/>
            <person name="Haridas S."/>
            <person name="Kuo A."/>
            <person name="Salamov A."/>
            <person name="Ahrendt S.R."/>
            <person name="Lipzen A."/>
            <person name="Sullivan W."/>
            <person name="Andreopoulos W.B."/>
            <person name="Clum A."/>
            <person name="Lindquist E."/>
            <person name="Daum C."/>
            <person name="Ramamoorthy G.K."/>
            <person name="Gryganskyi A."/>
            <person name="Culley D."/>
            <person name="Magnuson J.K."/>
            <person name="James T.Y."/>
            <person name="O'Malley M.A."/>
            <person name="Stajich J.E."/>
            <person name="Spatafora J.W."/>
            <person name="Visel A."/>
            <person name="Grigoriev I.V."/>
        </authorList>
    </citation>
    <scope>NUCLEOTIDE SEQUENCE [LARGE SCALE GENOMIC DNA]</scope>
    <source>
        <strain evidence="6 7">CBS 931.73</strain>
    </source>
</reference>
<dbReference type="OrthoDB" id="60033at2759"/>